<dbReference type="GO" id="GO:0005829">
    <property type="term" value="C:cytosol"/>
    <property type="evidence" value="ECO:0007669"/>
    <property type="project" value="TreeGrafter"/>
</dbReference>
<feature type="binding site" evidence="5">
    <location>
        <position position="66"/>
    </location>
    <ligand>
        <name>substrate</name>
    </ligand>
</feature>
<comment type="subcellular location">
    <subcellularLocation>
        <location evidence="5">Cytoplasm</location>
    </subcellularLocation>
</comment>
<feature type="domain" description="D-isomer specific 2-hydroxyacid dehydrogenase NAD-binding" evidence="7">
    <location>
        <begin position="110"/>
        <end position="255"/>
    </location>
</feature>
<evidence type="ECO:0000313" key="9">
    <source>
        <dbReference type="EMBL" id="SDS00439.1"/>
    </source>
</evidence>
<dbReference type="Gene3D" id="3.30.1370.170">
    <property type="match status" value="1"/>
</dbReference>
<evidence type="ECO:0000256" key="5">
    <source>
        <dbReference type="HAMAP-Rule" id="MF_01825"/>
    </source>
</evidence>
<dbReference type="OrthoDB" id="9770208at2"/>
<dbReference type="GO" id="GO:0051287">
    <property type="term" value="F:NAD binding"/>
    <property type="evidence" value="ECO:0007669"/>
    <property type="project" value="InterPro"/>
</dbReference>
<dbReference type="GO" id="GO:0033711">
    <property type="term" value="F:4-phosphoerythronate dehydrogenase activity"/>
    <property type="evidence" value="ECO:0007669"/>
    <property type="project" value="UniProtKB-EC"/>
</dbReference>
<feature type="binding site" evidence="5">
    <location>
        <position position="45"/>
    </location>
    <ligand>
        <name>substrate</name>
    </ligand>
</feature>
<feature type="active site" description="Proton donor" evidence="5">
    <location>
        <position position="253"/>
    </location>
</feature>
<dbReference type="EC" id="1.1.1.290" evidence="5"/>
<dbReference type="RefSeq" id="WP_092284297.1">
    <property type="nucleotide sequence ID" value="NZ_LT629763.1"/>
</dbReference>
<dbReference type="InterPro" id="IPR020921">
    <property type="entry name" value="Erythronate-4-P_DHase"/>
</dbReference>
<evidence type="ECO:0000259" key="8">
    <source>
        <dbReference type="Pfam" id="PF11890"/>
    </source>
</evidence>
<protein>
    <recommendedName>
        <fullName evidence="5">Erythronate-4-phosphate dehydrogenase</fullName>
        <ecNumber evidence="5">1.1.1.290</ecNumber>
    </recommendedName>
</protein>
<dbReference type="SUPFAM" id="SSF51735">
    <property type="entry name" value="NAD(P)-binding Rossmann-fold domains"/>
    <property type="match status" value="1"/>
</dbReference>
<dbReference type="InterPro" id="IPR038251">
    <property type="entry name" value="PdxB_dimer_sf"/>
</dbReference>
<feature type="domain" description="D-isomer specific 2-hydroxyacid dehydrogenase catalytic" evidence="6">
    <location>
        <begin position="21"/>
        <end position="279"/>
    </location>
</feature>
<gene>
    <name evidence="5" type="primary">pdxB</name>
    <name evidence="9" type="ORF">SAMN05216271_0935</name>
</gene>
<comment type="similarity">
    <text evidence="5">Belongs to the D-isomer specific 2-hydroxyacid dehydrogenase family. PdxB subfamily.</text>
</comment>
<dbReference type="CDD" id="cd12158">
    <property type="entry name" value="ErythrP_dh"/>
    <property type="match status" value="1"/>
</dbReference>
<name>A0A1H1NQ52_9GAMM</name>
<dbReference type="InterPro" id="IPR024531">
    <property type="entry name" value="Erythronate-4-P_DHase_dimer"/>
</dbReference>
<comment type="subunit">
    <text evidence="5">Homodimer.</text>
</comment>
<evidence type="ECO:0000256" key="3">
    <source>
        <dbReference type="ARBA" id="ARBA00023027"/>
    </source>
</evidence>
<proteinExistence type="inferred from homology"/>
<evidence type="ECO:0000259" key="7">
    <source>
        <dbReference type="Pfam" id="PF02826"/>
    </source>
</evidence>
<dbReference type="AlphaFoldDB" id="A0A1H1NQ52"/>
<feature type="binding site" evidence="5">
    <location>
        <position position="231"/>
    </location>
    <ligand>
        <name>NAD(+)</name>
        <dbReference type="ChEBI" id="CHEBI:57540"/>
    </ligand>
</feature>
<dbReference type="GO" id="GO:0036001">
    <property type="term" value="P:'de novo' pyridoxal 5'-phosphate biosynthetic process"/>
    <property type="evidence" value="ECO:0007669"/>
    <property type="project" value="TreeGrafter"/>
</dbReference>
<dbReference type="STRING" id="472181.SAMN05216271_0935"/>
<comment type="caution">
    <text evidence="5">Lacks conserved residue(s) required for the propagation of feature annotation.</text>
</comment>
<dbReference type="Pfam" id="PF02826">
    <property type="entry name" value="2-Hacid_dh_C"/>
    <property type="match status" value="1"/>
</dbReference>
<dbReference type="PROSITE" id="PS00671">
    <property type="entry name" value="D_2_HYDROXYACID_DH_3"/>
    <property type="match status" value="1"/>
</dbReference>
<keyword evidence="1 5" id="KW-0963">Cytoplasm</keyword>
<dbReference type="Pfam" id="PF11890">
    <property type="entry name" value="DUF3410"/>
    <property type="match status" value="1"/>
</dbReference>
<comment type="catalytic activity">
    <reaction evidence="5">
        <text>4-phospho-D-erythronate + NAD(+) = (R)-3-hydroxy-2-oxo-4-phosphooxybutanoate + NADH + H(+)</text>
        <dbReference type="Rhea" id="RHEA:18829"/>
        <dbReference type="ChEBI" id="CHEBI:15378"/>
        <dbReference type="ChEBI" id="CHEBI:57540"/>
        <dbReference type="ChEBI" id="CHEBI:57945"/>
        <dbReference type="ChEBI" id="CHEBI:58538"/>
        <dbReference type="ChEBI" id="CHEBI:58766"/>
        <dbReference type="EC" id="1.1.1.290"/>
    </reaction>
</comment>
<feature type="active site" evidence="5">
    <location>
        <position position="207"/>
    </location>
</feature>
<evidence type="ECO:0000256" key="4">
    <source>
        <dbReference type="ARBA" id="ARBA00023096"/>
    </source>
</evidence>
<accession>A0A1H1NQ52</accession>
<dbReference type="NCBIfam" id="NF001309">
    <property type="entry name" value="PRK00257.1"/>
    <property type="match status" value="1"/>
</dbReference>
<comment type="function">
    <text evidence="5">Catalyzes the oxidation of erythronate-4-phosphate to 3-hydroxy-2-oxo-4-phosphonooxybutanoate.</text>
</comment>
<keyword evidence="2 5" id="KW-0560">Oxidoreductase</keyword>
<feature type="binding site" evidence="5">
    <location>
        <position position="146"/>
    </location>
    <ligand>
        <name>NAD(+)</name>
        <dbReference type="ChEBI" id="CHEBI:57540"/>
    </ligand>
</feature>
<keyword evidence="3 5" id="KW-0520">NAD</keyword>
<evidence type="ECO:0000259" key="6">
    <source>
        <dbReference type="Pfam" id="PF00389"/>
    </source>
</evidence>
<dbReference type="GO" id="GO:0046983">
    <property type="term" value="F:protein dimerization activity"/>
    <property type="evidence" value="ECO:0007669"/>
    <property type="project" value="InterPro"/>
</dbReference>
<dbReference type="InterPro" id="IPR006139">
    <property type="entry name" value="D-isomer_2_OHA_DH_cat_dom"/>
</dbReference>
<dbReference type="Proteomes" id="UP000243413">
    <property type="component" value="Chromosome I"/>
</dbReference>
<dbReference type="PANTHER" id="PTHR42938:SF9">
    <property type="entry name" value="FORMATE DEHYDROGENASE 1"/>
    <property type="match status" value="1"/>
</dbReference>
<dbReference type="GO" id="GO:0008615">
    <property type="term" value="P:pyridoxine biosynthetic process"/>
    <property type="evidence" value="ECO:0007669"/>
    <property type="project" value="UniProtKB-UniRule"/>
</dbReference>
<dbReference type="Gene3D" id="3.40.50.720">
    <property type="entry name" value="NAD(P)-binding Rossmann-like Domain"/>
    <property type="match status" value="2"/>
</dbReference>
<dbReference type="SUPFAM" id="SSF52283">
    <property type="entry name" value="Formate/glycerate dehydrogenase catalytic domain-like"/>
    <property type="match status" value="1"/>
</dbReference>
<dbReference type="HAMAP" id="MF_01825">
    <property type="entry name" value="PdxB"/>
    <property type="match status" value="1"/>
</dbReference>
<organism evidence="9 10">
    <name type="scientific">Halopseudomonas sabulinigri</name>
    <dbReference type="NCBI Taxonomy" id="472181"/>
    <lineage>
        <taxon>Bacteria</taxon>
        <taxon>Pseudomonadati</taxon>
        <taxon>Pseudomonadota</taxon>
        <taxon>Gammaproteobacteria</taxon>
        <taxon>Pseudomonadales</taxon>
        <taxon>Pseudomonadaceae</taxon>
        <taxon>Halopseudomonas</taxon>
    </lineage>
</organism>
<dbReference type="Pfam" id="PF00389">
    <property type="entry name" value="2-Hacid_dh"/>
    <property type="match status" value="1"/>
</dbReference>
<dbReference type="UniPathway" id="UPA00244">
    <property type="reaction ID" value="UER00310"/>
</dbReference>
<sequence length="382" mass="41006">MRIVADENIPLLNAFFADQGEIVTYPGREIRREHLMQADALLVRSVTKVDAALLAGTPVRFVGTCTIGTDHLDLAGLVAAGIQVVSAPGCNARGVVEYVLSCLLTLAERTGAAWSTRRVGIIGVGEVGGRLAATLTALGVDCLLCDPPRAQRGESGFVSLDALLAQAGVITCHVPLNKQGPHATQHLLNAERLAKLAPGTWLINSSRGPVVDNQALASLLPQRPDLQVALDVWEQEPQVDLALAQLCALATPHIAGYSLDGKLRGTEQIYQAFCAHFQQSAALKLSDLAPTSGLAHLAVDEQTPADWALARALRLVYDVRDDDARFRAAMQGAQQEQIPQAFDLLRKHYPLRRECSHLQLDWLGDKTPPAAWTAAGFSYPCG</sequence>
<dbReference type="InterPro" id="IPR029753">
    <property type="entry name" value="D-isomer_DH_CS"/>
</dbReference>
<feature type="active site" evidence="5">
    <location>
        <position position="236"/>
    </location>
</feature>
<evidence type="ECO:0000256" key="2">
    <source>
        <dbReference type="ARBA" id="ARBA00023002"/>
    </source>
</evidence>
<evidence type="ECO:0000313" key="10">
    <source>
        <dbReference type="Proteomes" id="UP000243413"/>
    </source>
</evidence>
<feature type="domain" description="Erythronate-4-phosphate dehydrogenase dimerisation" evidence="8">
    <location>
        <begin position="290"/>
        <end position="361"/>
    </location>
</feature>
<evidence type="ECO:0000256" key="1">
    <source>
        <dbReference type="ARBA" id="ARBA00022490"/>
    </source>
</evidence>
<reference evidence="10" key="1">
    <citation type="submission" date="2016-10" db="EMBL/GenBank/DDBJ databases">
        <authorList>
            <person name="Varghese N."/>
            <person name="Submissions S."/>
        </authorList>
    </citation>
    <scope>NUCLEOTIDE SEQUENCE [LARGE SCALE GENOMIC DNA]</scope>
    <source>
        <strain evidence="10">JCM 14963</strain>
    </source>
</reference>
<dbReference type="InterPro" id="IPR036291">
    <property type="entry name" value="NAD(P)-bd_dom_sf"/>
</dbReference>
<feature type="binding site" evidence="5">
    <location>
        <position position="256"/>
    </location>
    <ligand>
        <name>NAD(+)</name>
        <dbReference type="ChEBI" id="CHEBI:57540"/>
    </ligand>
</feature>
<dbReference type="InterPro" id="IPR006140">
    <property type="entry name" value="D-isomer_DH_NAD-bd"/>
</dbReference>
<dbReference type="PANTHER" id="PTHR42938">
    <property type="entry name" value="FORMATE DEHYDROGENASE 1"/>
    <property type="match status" value="1"/>
</dbReference>
<comment type="pathway">
    <text evidence="5">Cofactor biosynthesis; pyridoxine 5'-phosphate biosynthesis; pyridoxine 5'-phosphate from D-erythrose 4-phosphate: step 2/5.</text>
</comment>
<dbReference type="EMBL" id="LT629763">
    <property type="protein sequence ID" value="SDS00439.1"/>
    <property type="molecule type" value="Genomic_DNA"/>
</dbReference>
<feature type="binding site" evidence="5">
    <location>
        <position position="257"/>
    </location>
    <ligand>
        <name>substrate</name>
    </ligand>
</feature>
<keyword evidence="4 5" id="KW-0664">Pyridoxine biosynthesis</keyword>